<dbReference type="SUPFAM" id="SSF52972">
    <property type="entry name" value="ITPase-like"/>
    <property type="match status" value="1"/>
</dbReference>
<dbReference type="EC" id="3.6.1.66" evidence="10"/>
<gene>
    <name evidence="12" type="ORF">FEZ08_10160</name>
</gene>
<dbReference type="GO" id="GO:0017111">
    <property type="term" value="F:ribonucleoside triphosphate phosphatase activity"/>
    <property type="evidence" value="ECO:0007669"/>
    <property type="project" value="InterPro"/>
</dbReference>
<dbReference type="FunCoup" id="A0A5R8Q8Z4">
    <property type="interactions" value="321"/>
</dbReference>
<feature type="active site" description="Proton acceptor" evidence="10">
    <location>
        <position position="70"/>
    </location>
</feature>
<dbReference type="GO" id="GO:0035870">
    <property type="term" value="F:dITP diphosphatase activity"/>
    <property type="evidence" value="ECO:0007669"/>
    <property type="project" value="UniProtKB-UniRule"/>
</dbReference>
<comment type="catalytic activity">
    <reaction evidence="9 10">
        <text>XTP + H2O = XMP + diphosphate + H(+)</text>
        <dbReference type="Rhea" id="RHEA:28610"/>
        <dbReference type="ChEBI" id="CHEBI:15377"/>
        <dbReference type="ChEBI" id="CHEBI:15378"/>
        <dbReference type="ChEBI" id="CHEBI:33019"/>
        <dbReference type="ChEBI" id="CHEBI:57464"/>
        <dbReference type="ChEBI" id="CHEBI:61314"/>
        <dbReference type="EC" id="3.6.1.66"/>
    </reaction>
</comment>
<evidence type="ECO:0000256" key="1">
    <source>
        <dbReference type="ARBA" id="ARBA00008023"/>
    </source>
</evidence>
<dbReference type="GO" id="GO:0005829">
    <property type="term" value="C:cytosol"/>
    <property type="evidence" value="ECO:0007669"/>
    <property type="project" value="TreeGrafter"/>
</dbReference>
<dbReference type="PANTHER" id="PTHR11067">
    <property type="entry name" value="INOSINE TRIPHOSPHATE PYROPHOSPHATASE/HAM1 PROTEIN"/>
    <property type="match status" value="1"/>
</dbReference>
<evidence type="ECO:0000256" key="6">
    <source>
        <dbReference type="ARBA" id="ARBA00022842"/>
    </source>
</evidence>
<dbReference type="CDD" id="cd00515">
    <property type="entry name" value="HAM1"/>
    <property type="match status" value="1"/>
</dbReference>
<comment type="similarity">
    <text evidence="1 10 11">Belongs to the HAM1 NTPase family.</text>
</comment>
<evidence type="ECO:0000313" key="13">
    <source>
        <dbReference type="Proteomes" id="UP000306912"/>
    </source>
</evidence>
<dbReference type="NCBIfam" id="NF011397">
    <property type="entry name" value="PRK14822.1"/>
    <property type="match status" value="1"/>
</dbReference>
<proteinExistence type="inferred from homology"/>
<dbReference type="Pfam" id="PF01725">
    <property type="entry name" value="Ham1p_like"/>
    <property type="match status" value="1"/>
</dbReference>
<evidence type="ECO:0000256" key="11">
    <source>
        <dbReference type="RuleBase" id="RU003781"/>
    </source>
</evidence>
<feature type="binding site" evidence="10">
    <location>
        <begin position="179"/>
        <end position="180"/>
    </location>
    <ligand>
        <name>substrate</name>
    </ligand>
</feature>
<evidence type="ECO:0000256" key="4">
    <source>
        <dbReference type="ARBA" id="ARBA00022741"/>
    </source>
</evidence>
<comment type="catalytic activity">
    <reaction evidence="8 10">
        <text>dITP + H2O = dIMP + diphosphate + H(+)</text>
        <dbReference type="Rhea" id="RHEA:28342"/>
        <dbReference type="ChEBI" id="CHEBI:15377"/>
        <dbReference type="ChEBI" id="CHEBI:15378"/>
        <dbReference type="ChEBI" id="CHEBI:33019"/>
        <dbReference type="ChEBI" id="CHEBI:61194"/>
        <dbReference type="ChEBI" id="CHEBI:61382"/>
        <dbReference type="EC" id="3.6.1.66"/>
    </reaction>
</comment>
<organism evidence="12 13">
    <name type="scientific">Culicoidibacter larvae</name>
    <dbReference type="NCBI Taxonomy" id="2579976"/>
    <lineage>
        <taxon>Bacteria</taxon>
        <taxon>Bacillati</taxon>
        <taxon>Bacillota</taxon>
        <taxon>Culicoidibacteria</taxon>
        <taxon>Culicoidibacterales</taxon>
        <taxon>Culicoidibacteraceae</taxon>
        <taxon>Culicoidibacter</taxon>
    </lineage>
</organism>
<dbReference type="InParanoid" id="A0A5R8Q8Z4"/>
<keyword evidence="7 10" id="KW-0546">Nucleotide metabolism</keyword>
<evidence type="ECO:0000256" key="10">
    <source>
        <dbReference type="HAMAP-Rule" id="MF_01405"/>
    </source>
</evidence>
<keyword evidence="13" id="KW-1185">Reference proteome</keyword>
<keyword evidence="6 10" id="KW-0460">Magnesium</keyword>
<sequence>MQTILLASNNKNKIREFKAMFAPLAIDIKSLDDVGIDVDVEETADTFIGNARLKVDEISKLTDLPVLADDSGLCVNALDGAPGVFSARYAGVAHDDVANNEKLLAEMKGVVDRSAYFIAILILKMPDGRELVAQGRCDGFITDEPIGTNGFGYNPVFYMPYFNQTLAQVSDETKNAVSHRKHALEDLIEQVKQLGI</sequence>
<dbReference type="AlphaFoldDB" id="A0A5R8Q8Z4"/>
<dbReference type="GO" id="GO:0009146">
    <property type="term" value="P:purine nucleoside triphosphate catabolic process"/>
    <property type="evidence" value="ECO:0007669"/>
    <property type="project" value="UniProtKB-UniRule"/>
</dbReference>
<dbReference type="EMBL" id="VBWP01000010">
    <property type="protein sequence ID" value="TLG71763.1"/>
    <property type="molecule type" value="Genomic_DNA"/>
</dbReference>
<feature type="binding site" evidence="10">
    <location>
        <begin position="8"/>
        <end position="13"/>
    </location>
    <ligand>
        <name>substrate</name>
    </ligand>
</feature>
<comment type="function">
    <text evidence="10">Pyrophosphatase that catalyzes the hydrolysis of nucleoside triphosphates to their monophosphate derivatives, with a high preference for the non-canonical purine nucleotides XTP (xanthosine triphosphate), dITP (deoxyinosine triphosphate) and ITP. Seems to function as a house-cleaning enzyme that removes non-canonical purine nucleotides from the nucleotide pool, thus preventing their incorporation into DNA/RNA and avoiding chromosomal lesions.</text>
</comment>
<dbReference type="NCBIfam" id="TIGR00042">
    <property type="entry name" value="RdgB/HAM1 family non-canonical purine NTP pyrophosphatase"/>
    <property type="match status" value="1"/>
</dbReference>
<dbReference type="Proteomes" id="UP000306912">
    <property type="component" value="Unassembled WGS sequence"/>
</dbReference>
<keyword evidence="3 10" id="KW-0479">Metal-binding</keyword>
<feature type="binding site" evidence="10">
    <location>
        <begin position="151"/>
        <end position="154"/>
    </location>
    <ligand>
        <name>substrate</name>
    </ligand>
</feature>
<feature type="binding site" evidence="10">
    <location>
        <position position="71"/>
    </location>
    <ligand>
        <name>substrate</name>
    </ligand>
</feature>
<feature type="binding site" evidence="10">
    <location>
        <position position="174"/>
    </location>
    <ligand>
        <name>substrate</name>
    </ligand>
</feature>
<keyword evidence="4 10" id="KW-0547">Nucleotide-binding</keyword>
<dbReference type="InterPro" id="IPR020922">
    <property type="entry name" value="dITP/XTP_pyrophosphatase"/>
</dbReference>
<keyword evidence="5 10" id="KW-0378">Hydrolase</keyword>
<evidence type="ECO:0000256" key="2">
    <source>
        <dbReference type="ARBA" id="ARBA00011738"/>
    </source>
</evidence>
<feature type="binding site" evidence="10">
    <location>
        <position position="41"/>
    </location>
    <ligand>
        <name>Mg(2+)</name>
        <dbReference type="ChEBI" id="CHEBI:18420"/>
    </ligand>
</feature>
<evidence type="ECO:0000256" key="7">
    <source>
        <dbReference type="ARBA" id="ARBA00023080"/>
    </source>
</evidence>
<name>A0A5R8Q8Z4_9FIRM</name>
<reference evidence="12 13" key="1">
    <citation type="submission" date="2019-05" db="EMBL/GenBank/DDBJ databases">
        <title>Culicoidintestinum kansasii gen. nov., sp. nov. from the gastrointestinal tract of the biting midge, Culicoides sonorensis.</title>
        <authorList>
            <person name="Neupane S."/>
            <person name="Ghosh A."/>
            <person name="Gunther S."/>
            <person name="Martin K."/>
            <person name="Zurek L."/>
        </authorList>
    </citation>
    <scope>NUCLEOTIDE SEQUENCE [LARGE SCALE GENOMIC DNA]</scope>
    <source>
        <strain evidence="12 13">CS-1</strain>
    </source>
</reference>
<dbReference type="InterPro" id="IPR029001">
    <property type="entry name" value="ITPase-like_fam"/>
</dbReference>
<comment type="caution">
    <text evidence="12">The sequence shown here is derived from an EMBL/GenBank/DDBJ whole genome shotgun (WGS) entry which is preliminary data.</text>
</comment>
<evidence type="ECO:0000256" key="8">
    <source>
        <dbReference type="ARBA" id="ARBA00051875"/>
    </source>
</evidence>
<comment type="catalytic activity">
    <reaction evidence="10">
        <text>ITP + H2O = IMP + diphosphate + H(+)</text>
        <dbReference type="Rhea" id="RHEA:29399"/>
        <dbReference type="ChEBI" id="CHEBI:15377"/>
        <dbReference type="ChEBI" id="CHEBI:15378"/>
        <dbReference type="ChEBI" id="CHEBI:33019"/>
        <dbReference type="ChEBI" id="CHEBI:58053"/>
        <dbReference type="ChEBI" id="CHEBI:61402"/>
        <dbReference type="EC" id="3.6.1.66"/>
    </reaction>
</comment>
<evidence type="ECO:0000313" key="12">
    <source>
        <dbReference type="EMBL" id="TLG71763.1"/>
    </source>
</evidence>
<feature type="binding site" evidence="10">
    <location>
        <position position="70"/>
    </location>
    <ligand>
        <name>Mg(2+)</name>
        <dbReference type="ChEBI" id="CHEBI:18420"/>
    </ligand>
</feature>
<dbReference type="Gene3D" id="3.90.950.10">
    <property type="match status" value="1"/>
</dbReference>
<protein>
    <recommendedName>
        <fullName evidence="10">dITP/XTP pyrophosphatase</fullName>
        <ecNumber evidence="10">3.6.1.66</ecNumber>
    </recommendedName>
    <alternativeName>
        <fullName evidence="10">Non-canonical purine NTP pyrophosphatase</fullName>
    </alternativeName>
    <alternativeName>
        <fullName evidence="10">Non-standard purine NTP pyrophosphatase</fullName>
    </alternativeName>
    <alternativeName>
        <fullName evidence="10">Nucleoside-triphosphate diphosphatase</fullName>
    </alternativeName>
    <alternativeName>
        <fullName evidence="10">Nucleoside-triphosphate pyrophosphatase</fullName>
        <shortName evidence="10">NTPase</shortName>
    </alternativeName>
</protein>
<dbReference type="PANTHER" id="PTHR11067:SF9">
    <property type="entry name" value="INOSINE TRIPHOSPHATE PYROPHOSPHATASE"/>
    <property type="match status" value="1"/>
</dbReference>
<dbReference type="GO" id="GO:0036222">
    <property type="term" value="F:XTP diphosphatase activity"/>
    <property type="evidence" value="ECO:0007669"/>
    <property type="project" value="UniProtKB-UniRule"/>
</dbReference>
<dbReference type="GO" id="GO:0000166">
    <property type="term" value="F:nucleotide binding"/>
    <property type="evidence" value="ECO:0007669"/>
    <property type="project" value="UniProtKB-KW"/>
</dbReference>
<dbReference type="RefSeq" id="WP_138192013.1">
    <property type="nucleotide sequence ID" value="NZ_VBWP01000010.1"/>
</dbReference>
<evidence type="ECO:0000256" key="5">
    <source>
        <dbReference type="ARBA" id="ARBA00022801"/>
    </source>
</evidence>
<dbReference type="GO" id="GO:0046872">
    <property type="term" value="F:metal ion binding"/>
    <property type="evidence" value="ECO:0007669"/>
    <property type="project" value="UniProtKB-KW"/>
</dbReference>
<dbReference type="GO" id="GO:0036220">
    <property type="term" value="F:ITP diphosphatase activity"/>
    <property type="evidence" value="ECO:0007669"/>
    <property type="project" value="UniProtKB-UniRule"/>
</dbReference>
<dbReference type="FunFam" id="3.90.950.10:FF:000001">
    <property type="entry name" value="dITP/XTP pyrophosphatase"/>
    <property type="match status" value="1"/>
</dbReference>
<comment type="subunit">
    <text evidence="2 10">Homodimer.</text>
</comment>
<dbReference type="InterPro" id="IPR002637">
    <property type="entry name" value="RdgB/HAM1"/>
</dbReference>
<dbReference type="GO" id="GO:0009117">
    <property type="term" value="P:nucleotide metabolic process"/>
    <property type="evidence" value="ECO:0007669"/>
    <property type="project" value="UniProtKB-KW"/>
</dbReference>
<dbReference type="HAMAP" id="MF_01405">
    <property type="entry name" value="Non_canon_purine_NTPase"/>
    <property type="match status" value="1"/>
</dbReference>
<evidence type="ECO:0000256" key="3">
    <source>
        <dbReference type="ARBA" id="ARBA00022723"/>
    </source>
</evidence>
<accession>A0A5R8Q8Z4</accession>
<dbReference type="OrthoDB" id="9807456at2"/>
<comment type="cofactor">
    <cofactor evidence="10">
        <name>Mg(2+)</name>
        <dbReference type="ChEBI" id="CHEBI:18420"/>
    </cofactor>
    <text evidence="10">Binds 1 Mg(2+) ion per subunit.</text>
</comment>
<evidence type="ECO:0000256" key="9">
    <source>
        <dbReference type="ARBA" id="ARBA00052017"/>
    </source>
</evidence>